<evidence type="ECO:0000259" key="1">
    <source>
        <dbReference type="Pfam" id="PF13966"/>
    </source>
</evidence>
<dbReference type="Proteomes" id="UP001151760">
    <property type="component" value="Unassembled WGS sequence"/>
</dbReference>
<evidence type="ECO:0000313" key="2">
    <source>
        <dbReference type="EMBL" id="GJT16331.1"/>
    </source>
</evidence>
<organism evidence="2 3">
    <name type="scientific">Tanacetum coccineum</name>
    <dbReference type="NCBI Taxonomy" id="301880"/>
    <lineage>
        <taxon>Eukaryota</taxon>
        <taxon>Viridiplantae</taxon>
        <taxon>Streptophyta</taxon>
        <taxon>Embryophyta</taxon>
        <taxon>Tracheophyta</taxon>
        <taxon>Spermatophyta</taxon>
        <taxon>Magnoliopsida</taxon>
        <taxon>eudicotyledons</taxon>
        <taxon>Gunneridae</taxon>
        <taxon>Pentapetalae</taxon>
        <taxon>asterids</taxon>
        <taxon>campanulids</taxon>
        <taxon>Asterales</taxon>
        <taxon>Asteraceae</taxon>
        <taxon>Asteroideae</taxon>
        <taxon>Anthemideae</taxon>
        <taxon>Anthemidinae</taxon>
        <taxon>Tanacetum</taxon>
    </lineage>
</organism>
<evidence type="ECO:0000313" key="3">
    <source>
        <dbReference type="Proteomes" id="UP001151760"/>
    </source>
</evidence>
<dbReference type="InterPro" id="IPR026960">
    <property type="entry name" value="RVT-Znf"/>
</dbReference>
<keyword evidence="2" id="KW-0695">RNA-directed DNA polymerase</keyword>
<sequence length="337" mass="38421">MKGIFPRRLGDDSSYDLEGDIFVDEIKKAVWDCGYDKSLSPDGFTFEFFKKIWPLVGKYVSNAVKEFFNSSIFPNGCNPSFIALIPNVLDAKNLNELISHEQSAFIKGMFVPILVGKNDLVPISHLFYADDVMFIRKWSSSNVKVLMMMLHWFFLGSGLEVNVYKNSLYGLGVHSLDIQSMANSFGCLANNLPFTYLGVKVAANMACINSWNKVIQKVTIKISKWKAKSLSVGVKSDREEIDKHLLITSSSSMRWSKLLPIKLDVFVWHMFLDKHPTMINLSNRGLDVPCVLCPNYRNAVESLNHLFYGFSMVLDLFQLLGRWWNIDIINLIYPVEN</sequence>
<proteinExistence type="predicted"/>
<name>A0ABQ5BNP6_9ASTR</name>
<dbReference type="Pfam" id="PF13966">
    <property type="entry name" value="zf-RVT"/>
    <property type="match status" value="1"/>
</dbReference>
<reference evidence="2" key="2">
    <citation type="submission" date="2022-01" db="EMBL/GenBank/DDBJ databases">
        <authorList>
            <person name="Yamashiro T."/>
            <person name="Shiraishi A."/>
            <person name="Satake H."/>
            <person name="Nakayama K."/>
        </authorList>
    </citation>
    <scope>NUCLEOTIDE SEQUENCE</scope>
</reference>
<comment type="caution">
    <text evidence="2">The sequence shown here is derived from an EMBL/GenBank/DDBJ whole genome shotgun (WGS) entry which is preliminary data.</text>
</comment>
<feature type="domain" description="Reverse transcriptase zinc-binding" evidence="1">
    <location>
        <begin position="251"/>
        <end position="308"/>
    </location>
</feature>
<protein>
    <submittedName>
        <fullName evidence="2">RNA-directed DNA polymerase, eukaryota, reverse transcriptase zinc-binding domain protein</fullName>
    </submittedName>
</protein>
<keyword evidence="2" id="KW-0808">Transferase</keyword>
<keyword evidence="2" id="KW-0548">Nucleotidyltransferase</keyword>
<dbReference type="GO" id="GO:0003964">
    <property type="term" value="F:RNA-directed DNA polymerase activity"/>
    <property type="evidence" value="ECO:0007669"/>
    <property type="project" value="UniProtKB-KW"/>
</dbReference>
<dbReference type="PANTHER" id="PTHR33116">
    <property type="entry name" value="REVERSE TRANSCRIPTASE ZINC-BINDING DOMAIN-CONTAINING PROTEIN-RELATED-RELATED"/>
    <property type="match status" value="1"/>
</dbReference>
<keyword evidence="3" id="KW-1185">Reference proteome</keyword>
<gene>
    <name evidence="2" type="ORF">Tco_0875037</name>
</gene>
<reference evidence="2" key="1">
    <citation type="journal article" date="2022" name="Int. J. Mol. Sci.">
        <title>Draft Genome of Tanacetum Coccineum: Genomic Comparison of Closely Related Tanacetum-Family Plants.</title>
        <authorList>
            <person name="Yamashiro T."/>
            <person name="Shiraishi A."/>
            <person name="Nakayama K."/>
            <person name="Satake H."/>
        </authorList>
    </citation>
    <scope>NUCLEOTIDE SEQUENCE</scope>
</reference>
<accession>A0ABQ5BNP6</accession>
<dbReference type="EMBL" id="BQNB010013466">
    <property type="protein sequence ID" value="GJT16331.1"/>
    <property type="molecule type" value="Genomic_DNA"/>
</dbReference>
<dbReference type="PANTHER" id="PTHR33116:SF78">
    <property type="entry name" value="OS12G0587133 PROTEIN"/>
    <property type="match status" value="1"/>
</dbReference>